<feature type="domain" description="RecF/RecN/SMC N-terminal" evidence="11">
    <location>
        <begin position="4"/>
        <end position="506"/>
    </location>
</feature>
<evidence type="ECO:0000256" key="10">
    <source>
        <dbReference type="SAM" id="Coils"/>
    </source>
</evidence>
<dbReference type="EMBL" id="DXIQ01000059">
    <property type="protein sequence ID" value="HIV39218.1"/>
    <property type="molecule type" value="Genomic_DNA"/>
</dbReference>
<dbReference type="GO" id="GO:0006310">
    <property type="term" value="P:DNA recombination"/>
    <property type="evidence" value="ECO:0007669"/>
    <property type="project" value="InterPro"/>
</dbReference>
<dbReference type="InterPro" id="IPR027417">
    <property type="entry name" value="P-loop_NTPase"/>
</dbReference>
<accession>A0A9D1PFC4</accession>
<reference evidence="12" key="2">
    <citation type="submission" date="2021-04" db="EMBL/GenBank/DDBJ databases">
        <authorList>
            <person name="Gilroy R."/>
        </authorList>
    </citation>
    <scope>NUCLEOTIDE SEQUENCE</scope>
    <source>
        <strain evidence="12">CHK195-9823</strain>
    </source>
</reference>
<keyword evidence="6" id="KW-0067">ATP-binding</keyword>
<evidence type="ECO:0000256" key="8">
    <source>
        <dbReference type="ARBA" id="ARBA00033408"/>
    </source>
</evidence>
<dbReference type="InterPro" id="IPR004604">
    <property type="entry name" value="DNA_recomb/repair_RecN"/>
</dbReference>
<protein>
    <recommendedName>
        <fullName evidence="3 9">DNA repair protein RecN</fullName>
    </recommendedName>
    <alternativeName>
        <fullName evidence="8 9">Recombination protein N</fullName>
    </alternativeName>
</protein>
<feature type="coiled-coil region" evidence="10">
    <location>
        <begin position="325"/>
        <end position="362"/>
    </location>
</feature>
<reference evidence="12" key="1">
    <citation type="journal article" date="2021" name="PeerJ">
        <title>Extensive microbial diversity within the chicken gut microbiome revealed by metagenomics and culture.</title>
        <authorList>
            <person name="Gilroy R."/>
            <person name="Ravi A."/>
            <person name="Getino M."/>
            <person name="Pursley I."/>
            <person name="Horton D.L."/>
            <person name="Alikhan N.F."/>
            <person name="Baker D."/>
            <person name="Gharbi K."/>
            <person name="Hall N."/>
            <person name="Watson M."/>
            <person name="Adriaenssens E.M."/>
            <person name="Foster-Nyarko E."/>
            <person name="Jarju S."/>
            <person name="Secka A."/>
            <person name="Antonio M."/>
            <person name="Oren A."/>
            <person name="Chaudhuri R.R."/>
            <person name="La Ragione R."/>
            <person name="Hildebrand F."/>
            <person name="Pallen M.J."/>
        </authorList>
    </citation>
    <scope>NUCLEOTIDE SEQUENCE</scope>
    <source>
        <strain evidence="12">CHK195-9823</strain>
    </source>
</reference>
<name>A0A9D1PFC4_9FIRM</name>
<evidence type="ECO:0000256" key="5">
    <source>
        <dbReference type="ARBA" id="ARBA00022763"/>
    </source>
</evidence>
<evidence type="ECO:0000313" key="13">
    <source>
        <dbReference type="Proteomes" id="UP000886814"/>
    </source>
</evidence>
<evidence type="ECO:0000256" key="7">
    <source>
        <dbReference type="ARBA" id="ARBA00023204"/>
    </source>
</evidence>
<comment type="function">
    <text evidence="1 9">May be involved in recombinational repair of damaged DNA.</text>
</comment>
<dbReference type="AlphaFoldDB" id="A0A9D1PFC4"/>
<evidence type="ECO:0000256" key="9">
    <source>
        <dbReference type="PIRNR" id="PIRNR003128"/>
    </source>
</evidence>
<gene>
    <name evidence="12" type="primary">recN</name>
    <name evidence="12" type="ORF">H9747_09535</name>
</gene>
<keyword evidence="7 9" id="KW-0234">DNA repair</keyword>
<comment type="caution">
    <text evidence="12">The sequence shown here is derived from an EMBL/GenBank/DDBJ whole genome shotgun (WGS) entry which is preliminary data.</text>
</comment>
<feature type="coiled-coil region" evidence="10">
    <location>
        <begin position="262"/>
        <end position="296"/>
    </location>
</feature>
<evidence type="ECO:0000259" key="11">
    <source>
        <dbReference type="Pfam" id="PF02463"/>
    </source>
</evidence>
<evidence type="ECO:0000313" key="12">
    <source>
        <dbReference type="EMBL" id="HIV39218.1"/>
    </source>
</evidence>
<sequence length="561" mass="63762">MLVHLHVKNLALIQEVQADFGPGLNILTGETGAGKSILMGSVNLALGQKMSRGMIREGAPYALVELVFQVDAPTEEKLKEMEVFPEEGQVIITRRLMENRSISKVNGETTTAANIRKIASLLLDIHGQHEHQSLLYPEKQMEILDGFGGQEIQDKKEKVKELYREYSRLKKELEGYSIDEEQRRREIGFLEYEIQEISGAGLKKGEDQDLETSYRKLSNGKKITEGLGFVYQITGYEGEGMGAQMGRAIQKLSQIREYDSQLENIYSSMEDMDSLLNDLNRELSSYLSEFVFSEEEFQEIEERLDLINHLKSKYGHTIGEILDYHKEKEAELEKLENFQARKEELENKLAVREKLLEAASLELTDTRKKWAAGLEKKIIQGLEDLNFLNVEFQILFKKKEGYTAQGRDSITFMISTNPGEPVLPLQQVVSGGELSRIMLAIKTLLADKDQTETLIFDEIDTGISGRTAQKVAEKMRVIGENHQVLCITHLPQIASQADYHYLIEKNVENMETTTRIRQLSYDESVEELARMLGGAKITQAVLENAAEMKDLAQQQKNTRLK</sequence>
<dbReference type="PIRSF" id="PIRSF003128">
    <property type="entry name" value="RecN"/>
    <property type="match status" value="1"/>
</dbReference>
<dbReference type="InterPro" id="IPR003395">
    <property type="entry name" value="RecF/RecN/SMC_N"/>
</dbReference>
<evidence type="ECO:0000256" key="6">
    <source>
        <dbReference type="ARBA" id="ARBA00022840"/>
    </source>
</evidence>
<proteinExistence type="inferred from homology"/>
<dbReference type="PANTHER" id="PTHR11059">
    <property type="entry name" value="DNA REPAIR PROTEIN RECN"/>
    <property type="match status" value="1"/>
</dbReference>
<organism evidence="12 13">
    <name type="scientific">Candidatus Blautia stercorigallinarum</name>
    <dbReference type="NCBI Taxonomy" id="2838501"/>
    <lineage>
        <taxon>Bacteria</taxon>
        <taxon>Bacillati</taxon>
        <taxon>Bacillota</taxon>
        <taxon>Clostridia</taxon>
        <taxon>Lachnospirales</taxon>
        <taxon>Lachnospiraceae</taxon>
        <taxon>Blautia</taxon>
    </lineage>
</organism>
<dbReference type="Pfam" id="PF02463">
    <property type="entry name" value="SMC_N"/>
    <property type="match status" value="1"/>
</dbReference>
<keyword evidence="10" id="KW-0175">Coiled coil</keyword>
<comment type="similarity">
    <text evidence="2 9">Belongs to the RecN family.</text>
</comment>
<evidence type="ECO:0000256" key="1">
    <source>
        <dbReference type="ARBA" id="ARBA00003618"/>
    </source>
</evidence>
<dbReference type="NCBIfam" id="TIGR00634">
    <property type="entry name" value="recN"/>
    <property type="match status" value="1"/>
</dbReference>
<dbReference type="CDD" id="cd03241">
    <property type="entry name" value="ABC_RecN"/>
    <property type="match status" value="2"/>
</dbReference>
<keyword evidence="4" id="KW-0547">Nucleotide-binding</keyword>
<evidence type="ECO:0000256" key="3">
    <source>
        <dbReference type="ARBA" id="ARBA00021315"/>
    </source>
</evidence>
<dbReference type="SUPFAM" id="SSF52540">
    <property type="entry name" value="P-loop containing nucleoside triphosphate hydrolases"/>
    <property type="match status" value="1"/>
</dbReference>
<dbReference type="GO" id="GO:0006281">
    <property type="term" value="P:DNA repair"/>
    <property type="evidence" value="ECO:0007669"/>
    <property type="project" value="UniProtKB-KW"/>
</dbReference>
<dbReference type="FunFam" id="3.40.50.300:FF:000356">
    <property type="entry name" value="DNA repair protein RecN"/>
    <property type="match status" value="1"/>
</dbReference>
<feature type="coiled-coil region" evidence="10">
    <location>
        <begin position="152"/>
        <end position="179"/>
    </location>
</feature>
<dbReference type="PANTHER" id="PTHR11059:SF0">
    <property type="entry name" value="DNA REPAIR PROTEIN RECN"/>
    <property type="match status" value="1"/>
</dbReference>
<dbReference type="GO" id="GO:0009432">
    <property type="term" value="P:SOS response"/>
    <property type="evidence" value="ECO:0007669"/>
    <property type="project" value="TreeGrafter"/>
</dbReference>
<evidence type="ECO:0000256" key="2">
    <source>
        <dbReference type="ARBA" id="ARBA00009441"/>
    </source>
</evidence>
<keyword evidence="5 9" id="KW-0227">DNA damage</keyword>
<dbReference type="GO" id="GO:0043590">
    <property type="term" value="C:bacterial nucleoid"/>
    <property type="evidence" value="ECO:0007669"/>
    <property type="project" value="TreeGrafter"/>
</dbReference>
<dbReference type="Gene3D" id="3.40.50.300">
    <property type="entry name" value="P-loop containing nucleotide triphosphate hydrolases"/>
    <property type="match status" value="2"/>
</dbReference>
<evidence type="ECO:0000256" key="4">
    <source>
        <dbReference type="ARBA" id="ARBA00022741"/>
    </source>
</evidence>
<dbReference type="Proteomes" id="UP000886814">
    <property type="component" value="Unassembled WGS sequence"/>
</dbReference>
<dbReference type="GO" id="GO:0005524">
    <property type="term" value="F:ATP binding"/>
    <property type="evidence" value="ECO:0007669"/>
    <property type="project" value="UniProtKB-KW"/>
</dbReference>